<reference evidence="2" key="1">
    <citation type="submission" date="2025-08" db="UniProtKB">
        <authorList>
            <consortium name="RefSeq"/>
        </authorList>
    </citation>
    <scope>IDENTIFICATION</scope>
    <source>
        <tissue evidence="2">Whole insect</tissue>
    </source>
</reference>
<organism evidence="2">
    <name type="scientific">Diabrotica virgifera virgifera</name>
    <name type="common">western corn rootworm</name>
    <dbReference type="NCBI Taxonomy" id="50390"/>
    <lineage>
        <taxon>Eukaryota</taxon>
        <taxon>Metazoa</taxon>
        <taxon>Ecdysozoa</taxon>
        <taxon>Arthropoda</taxon>
        <taxon>Hexapoda</taxon>
        <taxon>Insecta</taxon>
        <taxon>Pterygota</taxon>
        <taxon>Neoptera</taxon>
        <taxon>Endopterygota</taxon>
        <taxon>Coleoptera</taxon>
        <taxon>Polyphaga</taxon>
        <taxon>Cucujiformia</taxon>
        <taxon>Chrysomeloidea</taxon>
        <taxon>Chrysomelidae</taxon>
        <taxon>Galerucinae</taxon>
        <taxon>Diabroticina</taxon>
        <taxon>Diabroticites</taxon>
        <taxon>Diabrotica</taxon>
    </lineage>
</organism>
<dbReference type="SUPFAM" id="SSF56112">
    <property type="entry name" value="Protein kinase-like (PK-like)"/>
    <property type="match status" value="1"/>
</dbReference>
<dbReference type="FunCoup" id="A0A6P7FKJ5">
    <property type="interactions" value="113"/>
</dbReference>
<gene>
    <name evidence="2" type="primary">LOC114331226</name>
</gene>
<feature type="region of interest" description="Disordered" evidence="1">
    <location>
        <begin position="80"/>
        <end position="134"/>
    </location>
</feature>
<evidence type="ECO:0000313" key="2">
    <source>
        <dbReference type="RefSeq" id="XP_028136521.1"/>
    </source>
</evidence>
<accession>A0A6P7FKJ5</accession>
<proteinExistence type="predicted"/>
<dbReference type="AlphaFoldDB" id="A0A6P7FKJ5"/>
<dbReference type="InParanoid" id="A0A6P7FKJ5"/>
<dbReference type="InterPro" id="IPR011009">
    <property type="entry name" value="Kinase-like_dom_sf"/>
</dbReference>
<feature type="compositionally biased region" description="Basic residues" evidence="1">
    <location>
        <begin position="84"/>
        <end position="97"/>
    </location>
</feature>
<protein>
    <submittedName>
        <fullName evidence="2">Slowpoke-binding protein isoform X1</fullName>
    </submittedName>
</protein>
<dbReference type="RefSeq" id="XP_028136521.1">
    <property type="nucleotide sequence ID" value="XM_028280720.1"/>
</dbReference>
<feature type="compositionally biased region" description="Low complexity" evidence="1">
    <location>
        <begin position="108"/>
        <end position="123"/>
    </location>
</feature>
<sequence>MFCSCIILDWLKNIGPIVFMVSKNKQWKFSYQNDTPRKPFATFLFKFFNTFTMFNLYQNINKKEDQEKEPDVIGHERFYQARSRSTKKKKRVTRRTHSAAEFSPTTLSAASKRAAFRARSQSSENKSDDGRATPQRADSLAKLFFGKRQQGSVQKHEYSALKTDGGNEKFRGERQIRNGAFITCRNNLENNERYELKTQLDDIGSRADKHWFIVQDNILGAERLLALLPLPSTCPISPSQVTRDTLLSLFRGLQHPYIHPVLDIEFWDAGAAVVSPLNPTGSLKDLIYGSVWHEDYEKKYTSKGEGLSLRTVQCLGRQILEGLLFLRNRYFPPIYHLHSGNVIIQNGVARLAGLENPLLGLLPKAPSAPETLSFGYLLFEMTAGYELPGPPSPAHLQLELERAPKVAEALEYIFQTSRTPSLDELVRCDLFRGVELRELRGASIIQSVSPPDVLDLLEMVKNPVPPSPLRRKDVVVVIEDRRLEAIIEEDNEDSDCSVVETSNSRDRPSSASKTWIKVIKTRKKSKYVFINLQNKMSFTK</sequence>
<name>A0A6P7FKJ5_DIAVI</name>
<evidence type="ECO:0000256" key="1">
    <source>
        <dbReference type="SAM" id="MobiDB-lite"/>
    </source>
</evidence>